<keyword evidence="5" id="KW-0804">Transcription</keyword>
<evidence type="ECO:0000256" key="2">
    <source>
        <dbReference type="ARBA" id="ARBA00023015"/>
    </source>
</evidence>
<keyword evidence="3" id="KW-0238">DNA-binding</keyword>
<proteinExistence type="inferred from homology"/>
<feature type="compositionally biased region" description="Basic residues" evidence="7">
    <location>
        <begin position="239"/>
        <end position="250"/>
    </location>
</feature>
<dbReference type="EMBL" id="HBUE01005528">
    <property type="protein sequence ID" value="CAG6445814.1"/>
    <property type="molecule type" value="Transcribed_RNA"/>
</dbReference>
<reference evidence="9" key="1">
    <citation type="submission" date="2021-05" db="EMBL/GenBank/DDBJ databases">
        <authorList>
            <person name="Alioto T."/>
            <person name="Alioto T."/>
            <person name="Gomez Garrido J."/>
        </authorList>
    </citation>
    <scope>NUCLEOTIDE SEQUENCE</scope>
</reference>
<dbReference type="CDD" id="cd14721">
    <property type="entry name" value="bZIP_Fos"/>
    <property type="match status" value="1"/>
</dbReference>
<dbReference type="InterPro" id="IPR000837">
    <property type="entry name" value="AP-1"/>
</dbReference>
<sequence length="532" mass="56436">MKSDLSNVVPPKSDESSVSSGSASNSTAAAVVTGGEDSSGHHVIASQPSTSSIGAGLLLAAAAAAAAGTTGVGLLDVGSVAAAAAGLAGLGVPQPAHQASNIVITRAFASFDGIHSGVPTKTTPTLTPTTLKNIEQTFLELSNDTAQNIPCQAGFVPPPFQFEDHSQDDRCDNSRESMSSGSNSSWQVTPPPIISEDLDSKSSSTSMETATPQRRGGLATVVQAGGQITTTPQQTPGKTSRRNMGGRRPAKGNNLSPEEEEKRRVRRERNKMAAARCRRRREDHTNELVDETDGLEKRKQALQDEIKQLQQEKEDLEFLLNSHREHCRLQGRRSPLERKPVALVQQPQQQLVQQVQQIVRQQQPVTDLRIVHPIRVKEEPEDLADQPPAKRTKLILSNAMGLDSLDTPTPTTIAPVLTSVNLPPRQLMLPSGLVTPTASTSSVAAAGRPARPDSLPVRTGTTFPLLNMRNIVPLDAGVGISTPSSGLFNFDSLMDGGTGLTPIAAPISLQSNRGPLDLITPTSTEPSKLCSL</sequence>
<evidence type="ECO:0000256" key="7">
    <source>
        <dbReference type="SAM" id="MobiDB-lite"/>
    </source>
</evidence>
<feature type="compositionally biased region" description="Low complexity" evidence="7">
    <location>
        <begin position="176"/>
        <end position="185"/>
    </location>
</feature>
<protein>
    <submittedName>
        <fullName evidence="9">Transcription factor kayak</fullName>
    </submittedName>
</protein>
<feature type="compositionally biased region" description="Low complexity" evidence="7">
    <location>
        <begin position="225"/>
        <end position="238"/>
    </location>
</feature>
<dbReference type="PROSITE" id="PS00036">
    <property type="entry name" value="BZIP_BASIC"/>
    <property type="match status" value="1"/>
</dbReference>
<keyword evidence="2" id="KW-0805">Transcription regulation</keyword>
<feature type="region of interest" description="Disordered" evidence="7">
    <location>
        <begin position="154"/>
        <end position="281"/>
    </location>
</feature>
<dbReference type="PANTHER" id="PTHR23351">
    <property type="entry name" value="FOS TRANSCRIPTION FACTOR-RELATED"/>
    <property type="match status" value="1"/>
</dbReference>
<feature type="compositionally biased region" description="Basic and acidic residues" evidence="7">
    <location>
        <begin position="162"/>
        <end position="175"/>
    </location>
</feature>
<dbReference type="Pfam" id="PF00170">
    <property type="entry name" value="bZIP_1"/>
    <property type="match status" value="1"/>
</dbReference>
<dbReference type="GO" id="GO:0000978">
    <property type="term" value="F:RNA polymerase II cis-regulatory region sequence-specific DNA binding"/>
    <property type="evidence" value="ECO:0007669"/>
    <property type="project" value="TreeGrafter"/>
</dbReference>
<feature type="region of interest" description="Disordered" evidence="7">
    <location>
        <begin position="1"/>
        <end position="46"/>
    </location>
</feature>
<evidence type="ECO:0000256" key="6">
    <source>
        <dbReference type="ARBA" id="ARBA00044005"/>
    </source>
</evidence>
<dbReference type="GO" id="GO:0005634">
    <property type="term" value="C:nucleus"/>
    <property type="evidence" value="ECO:0007669"/>
    <property type="project" value="TreeGrafter"/>
</dbReference>
<evidence type="ECO:0000259" key="8">
    <source>
        <dbReference type="PROSITE" id="PS50217"/>
    </source>
</evidence>
<keyword evidence="4" id="KW-0010">Activator</keyword>
<dbReference type="PROSITE" id="PS50217">
    <property type="entry name" value="BZIP"/>
    <property type="match status" value="1"/>
</dbReference>
<comment type="similarity">
    <text evidence="1">Belongs to the bZIP family. Fos subfamily.</text>
</comment>
<dbReference type="GO" id="GO:0000981">
    <property type="term" value="F:DNA-binding transcription factor activity, RNA polymerase II-specific"/>
    <property type="evidence" value="ECO:0007669"/>
    <property type="project" value="TreeGrafter"/>
</dbReference>
<dbReference type="InterPro" id="IPR046347">
    <property type="entry name" value="bZIP_sf"/>
</dbReference>
<evidence type="ECO:0000256" key="1">
    <source>
        <dbReference type="ARBA" id="ARBA00007619"/>
    </source>
</evidence>
<dbReference type="PRINTS" id="PR00042">
    <property type="entry name" value="LEUZIPPRFOS"/>
</dbReference>
<dbReference type="Gene3D" id="1.20.5.170">
    <property type="match status" value="1"/>
</dbReference>
<dbReference type="AlphaFoldDB" id="A0A8D8EU54"/>
<evidence type="ECO:0000256" key="3">
    <source>
        <dbReference type="ARBA" id="ARBA00023125"/>
    </source>
</evidence>
<feature type="domain" description="BZIP" evidence="8">
    <location>
        <begin position="260"/>
        <end position="323"/>
    </location>
</feature>
<comment type="subunit">
    <text evidence="6">Homodimer. Heterodimer with Jra. The kay-Jra heterodimer binds more stably to the AP-1 site than either of the two proteins alone.</text>
</comment>
<evidence type="ECO:0000313" key="9">
    <source>
        <dbReference type="EMBL" id="CAG6445814.1"/>
    </source>
</evidence>
<dbReference type="FunFam" id="1.20.5.170:FF:000006">
    <property type="entry name" value="fos-related antigen 2 isoform X1"/>
    <property type="match status" value="1"/>
</dbReference>
<dbReference type="SMART" id="SM00338">
    <property type="entry name" value="BRLZ"/>
    <property type="match status" value="1"/>
</dbReference>
<accession>A0A8D8EU54</accession>
<dbReference type="SUPFAM" id="SSF57959">
    <property type="entry name" value="Leucine zipper domain"/>
    <property type="match status" value="1"/>
</dbReference>
<evidence type="ECO:0000256" key="5">
    <source>
        <dbReference type="ARBA" id="ARBA00023163"/>
    </source>
</evidence>
<name>A0A8D8EU54_CULPI</name>
<dbReference type="PANTHER" id="PTHR23351:SF56">
    <property type="entry name" value="KAYAK"/>
    <property type="match status" value="1"/>
</dbReference>
<dbReference type="InterPro" id="IPR004827">
    <property type="entry name" value="bZIP"/>
</dbReference>
<evidence type="ECO:0000256" key="4">
    <source>
        <dbReference type="ARBA" id="ARBA00023159"/>
    </source>
</evidence>
<organism evidence="9">
    <name type="scientific">Culex pipiens</name>
    <name type="common">House mosquito</name>
    <dbReference type="NCBI Taxonomy" id="7175"/>
    <lineage>
        <taxon>Eukaryota</taxon>
        <taxon>Metazoa</taxon>
        <taxon>Ecdysozoa</taxon>
        <taxon>Arthropoda</taxon>
        <taxon>Hexapoda</taxon>
        <taxon>Insecta</taxon>
        <taxon>Pterygota</taxon>
        <taxon>Neoptera</taxon>
        <taxon>Endopterygota</taxon>
        <taxon>Diptera</taxon>
        <taxon>Nematocera</taxon>
        <taxon>Culicoidea</taxon>
        <taxon>Culicidae</taxon>
        <taxon>Culicinae</taxon>
        <taxon>Culicini</taxon>
        <taxon>Culex</taxon>
        <taxon>Culex</taxon>
    </lineage>
</organism>
<feature type="compositionally biased region" description="Low complexity" evidence="7">
    <location>
        <begin position="16"/>
        <end position="34"/>
    </location>
</feature>